<dbReference type="PANTHER" id="PTHR21363:SF0">
    <property type="entry name" value="PREPHENATE DEHYDROGENASE [NADP(+)]"/>
    <property type="match status" value="1"/>
</dbReference>
<keyword evidence="2" id="KW-0472">Membrane</keyword>
<evidence type="ECO:0000259" key="3">
    <source>
        <dbReference type="PROSITE" id="PS51176"/>
    </source>
</evidence>
<dbReference type="RefSeq" id="WP_068847197.1">
    <property type="nucleotide sequence ID" value="NZ_LYDR01000063.1"/>
</dbReference>
<sequence>MKSDLPTLSAPATPLFDTLVVYGVGLLGGSVALAAKSRHVARHIVGMGRHAERLAAAQQAGVIDSYCIDPEQIPPQTDLFVAAAPVDRIAGVIREVIAALPANCLVTDVGSTKVELAASLADLTGEQGTIPFVGSHPIAGGDKAGFEHASGDLFIGRTCVICPDHVVESAVIKTERFWRALGMQIVRMSAQEHDEALATTSHLPHVAAAALAGILPDEWQIVTGAGFRDTSRVAMGPSELWVSILESNREPVVQSLERLKDQLGAFVQALKTNDSKKLLELLQAGEIRRKQLEIDES</sequence>
<dbReference type="InterPro" id="IPR046825">
    <property type="entry name" value="PDH_C"/>
</dbReference>
<keyword evidence="2" id="KW-1133">Transmembrane helix</keyword>
<dbReference type="SUPFAM" id="SSF48179">
    <property type="entry name" value="6-phosphogluconate dehydrogenase C-terminal domain-like"/>
    <property type="match status" value="1"/>
</dbReference>
<dbReference type="Gene3D" id="3.40.50.720">
    <property type="entry name" value="NAD(P)-binding Rossmann-like Domain"/>
    <property type="match status" value="1"/>
</dbReference>
<dbReference type="OrthoDB" id="9802008at2"/>
<comment type="caution">
    <text evidence="4">The sequence shown here is derived from an EMBL/GenBank/DDBJ whole genome shotgun (WGS) entry which is preliminary data.</text>
</comment>
<feature type="domain" description="Prephenate/arogenate dehydrogenase" evidence="3">
    <location>
        <begin position="16"/>
        <end position="297"/>
    </location>
</feature>
<dbReference type="PANTHER" id="PTHR21363">
    <property type="entry name" value="PREPHENATE DEHYDROGENASE"/>
    <property type="match status" value="1"/>
</dbReference>
<dbReference type="InterPro" id="IPR036291">
    <property type="entry name" value="NAD(P)-bd_dom_sf"/>
</dbReference>
<keyword evidence="5" id="KW-1185">Reference proteome</keyword>
<dbReference type="GO" id="GO:0004665">
    <property type="term" value="F:prephenate dehydrogenase (NADP+) activity"/>
    <property type="evidence" value="ECO:0007669"/>
    <property type="project" value="InterPro"/>
</dbReference>
<dbReference type="Proteomes" id="UP000094828">
    <property type="component" value="Unassembled WGS sequence"/>
</dbReference>
<dbReference type="STRING" id="1841610.A6X21_20275"/>
<dbReference type="GO" id="GO:0070403">
    <property type="term" value="F:NAD+ binding"/>
    <property type="evidence" value="ECO:0007669"/>
    <property type="project" value="InterPro"/>
</dbReference>
<evidence type="ECO:0000256" key="2">
    <source>
        <dbReference type="SAM" id="Phobius"/>
    </source>
</evidence>
<dbReference type="GO" id="GO:0006571">
    <property type="term" value="P:tyrosine biosynthetic process"/>
    <property type="evidence" value="ECO:0007669"/>
    <property type="project" value="InterPro"/>
</dbReference>
<organism evidence="4 5">
    <name type="scientific">Planctopirus hydrillae</name>
    <dbReference type="NCBI Taxonomy" id="1841610"/>
    <lineage>
        <taxon>Bacteria</taxon>
        <taxon>Pseudomonadati</taxon>
        <taxon>Planctomycetota</taxon>
        <taxon>Planctomycetia</taxon>
        <taxon>Planctomycetales</taxon>
        <taxon>Planctomycetaceae</taxon>
        <taxon>Planctopirus</taxon>
    </lineage>
</organism>
<dbReference type="InterPro" id="IPR046826">
    <property type="entry name" value="PDH_N"/>
</dbReference>
<dbReference type="SUPFAM" id="SSF51735">
    <property type="entry name" value="NAD(P)-binding Rossmann-fold domains"/>
    <property type="match status" value="1"/>
</dbReference>
<evidence type="ECO:0000256" key="1">
    <source>
        <dbReference type="ARBA" id="ARBA00023002"/>
    </source>
</evidence>
<dbReference type="EMBL" id="LYDR01000063">
    <property type="protein sequence ID" value="ODA32685.1"/>
    <property type="molecule type" value="Genomic_DNA"/>
</dbReference>
<accession>A0A1C3EHG6</accession>
<keyword evidence="1" id="KW-0560">Oxidoreductase</keyword>
<dbReference type="Pfam" id="PF02153">
    <property type="entry name" value="PDH_N"/>
    <property type="match status" value="1"/>
</dbReference>
<reference evidence="4 5" key="1">
    <citation type="submission" date="2016-05" db="EMBL/GenBank/DDBJ databases">
        <title>Genomic and physiological characterization of Planctopirus sp. isolated from fresh water lake.</title>
        <authorList>
            <person name="Subhash Y."/>
            <person name="Ramana C."/>
        </authorList>
    </citation>
    <scope>NUCLEOTIDE SEQUENCE [LARGE SCALE GENOMIC DNA]</scope>
    <source>
        <strain evidence="4 5">JC280</strain>
    </source>
</reference>
<proteinExistence type="predicted"/>
<gene>
    <name evidence="4" type="ORF">A6X21_20275</name>
</gene>
<feature type="transmembrane region" description="Helical" evidence="2">
    <location>
        <begin position="15"/>
        <end position="35"/>
    </location>
</feature>
<keyword evidence="2" id="KW-0812">Transmembrane</keyword>
<evidence type="ECO:0000313" key="5">
    <source>
        <dbReference type="Proteomes" id="UP000094828"/>
    </source>
</evidence>
<evidence type="ECO:0000313" key="4">
    <source>
        <dbReference type="EMBL" id="ODA32685.1"/>
    </source>
</evidence>
<dbReference type="InterPro" id="IPR003099">
    <property type="entry name" value="Prephen_DH"/>
</dbReference>
<dbReference type="PROSITE" id="PS51176">
    <property type="entry name" value="PDH_ADH"/>
    <property type="match status" value="1"/>
</dbReference>
<dbReference type="AlphaFoldDB" id="A0A1C3EHG6"/>
<protein>
    <recommendedName>
        <fullName evidence="3">Prephenate/arogenate dehydrogenase domain-containing protein</fullName>
    </recommendedName>
</protein>
<dbReference type="Pfam" id="PF20463">
    <property type="entry name" value="PDH_C"/>
    <property type="match status" value="1"/>
</dbReference>
<dbReference type="InterPro" id="IPR008927">
    <property type="entry name" value="6-PGluconate_DH-like_C_sf"/>
</dbReference>
<dbReference type="GO" id="GO:0008977">
    <property type="term" value="F:prephenate dehydrogenase (NAD+) activity"/>
    <property type="evidence" value="ECO:0007669"/>
    <property type="project" value="InterPro"/>
</dbReference>
<name>A0A1C3EHG6_9PLAN</name>
<dbReference type="InterPro" id="IPR050812">
    <property type="entry name" value="Preph/Arog_dehydrog"/>
</dbReference>
<dbReference type="Gene3D" id="1.10.3660.10">
    <property type="entry name" value="6-phosphogluconate dehydrogenase C-terminal like domain"/>
    <property type="match status" value="1"/>
</dbReference>